<dbReference type="KEGG" id="npy:NPRO_08150"/>
<feature type="transmembrane region" description="Helical" evidence="1">
    <location>
        <begin position="135"/>
        <end position="153"/>
    </location>
</feature>
<name>A0A809R6P6_9BACT</name>
<dbReference type="PANTHER" id="PTHR43044:SF1">
    <property type="entry name" value="QUINOL:CYTOCHROME C OXIDOREDUCTASE QUINONE-BINDING SUBUNIT 2"/>
    <property type="match status" value="1"/>
</dbReference>
<feature type="transmembrane region" description="Helical" evidence="1">
    <location>
        <begin position="356"/>
        <end position="375"/>
    </location>
</feature>
<dbReference type="EMBL" id="AP021858">
    <property type="protein sequence ID" value="BBO23220.1"/>
    <property type="molecule type" value="Genomic_DNA"/>
</dbReference>
<feature type="transmembrane region" description="Helical" evidence="1">
    <location>
        <begin position="248"/>
        <end position="272"/>
    </location>
</feature>
<organism evidence="2 3">
    <name type="scientific">Candidatus Nitrosymbiomonas proteolyticus</name>
    <dbReference type="NCBI Taxonomy" id="2608984"/>
    <lineage>
        <taxon>Bacteria</taxon>
        <taxon>Bacillati</taxon>
        <taxon>Armatimonadota</taxon>
        <taxon>Armatimonadota incertae sedis</taxon>
        <taxon>Candidatus Nitrosymbiomonas</taxon>
    </lineage>
</organism>
<dbReference type="PANTHER" id="PTHR43044">
    <property type="match status" value="1"/>
</dbReference>
<dbReference type="AlphaFoldDB" id="A0A809R6P6"/>
<evidence type="ECO:0000256" key="1">
    <source>
        <dbReference type="SAM" id="Phobius"/>
    </source>
</evidence>
<feature type="transmembrane region" description="Helical" evidence="1">
    <location>
        <begin position="78"/>
        <end position="103"/>
    </location>
</feature>
<protein>
    <submittedName>
        <fullName evidence="2">Quinol:cytochrome c oxidoreductase quinone-binding subunit 2</fullName>
    </submittedName>
</protein>
<keyword evidence="1" id="KW-0472">Membrane</keyword>
<proteinExistence type="predicted"/>
<feature type="transmembrane region" description="Helical" evidence="1">
    <location>
        <begin position="202"/>
        <end position="227"/>
    </location>
</feature>
<feature type="transmembrane region" description="Helical" evidence="1">
    <location>
        <begin position="174"/>
        <end position="196"/>
    </location>
</feature>
<accession>A0A809R6P6</accession>
<feature type="transmembrane region" description="Helical" evidence="1">
    <location>
        <begin position="320"/>
        <end position="344"/>
    </location>
</feature>
<gene>
    <name evidence="2" type="ORF">NPRO_08150</name>
</gene>
<reference evidence="2" key="1">
    <citation type="journal article" name="DNA Res.">
        <title>The physiological potential of anammox bacteria as revealed by their core genome structure.</title>
        <authorList>
            <person name="Okubo T."/>
            <person name="Toyoda A."/>
            <person name="Fukuhara K."/>
            <person name="Uchiyama I."/>
            <person name="Harigaya Y."/>
            <person name="Kuroiwa M."/>
            <person name="Suzuki T."/>
            <person name="Murakami Y."/>
            <person name="Suwa Y."/>
            <person name="Takami H."/>
        </authorList>
    </citation>
    <scope>NUCLEOTIDE SEQUENCE</scope>
    <source>
        <strain evidence="2">317325-2</strain>
    </source>
</reference>
<sequence>MNLSNNTARALGFDKLAPVALLGVVGLGVLCGVAFASDKTTFLQSYLMGWLFWMLLAIGCLGFTLLHHTIRAAWSLSILRLLEAGSSPMMFAALAIAFVPIAANTHTLYEWTHTAFMQSHPALQYKLWFLNETGWFVRTAVYFLIFFGMSAILRKSSHEQDKTGETRLAEGRTTLSAPGLVVFVLTVTLATTDWVMSLDPHWFSHIFGAWLMVGGALTAIAVMNWIVCRNALRAPFAEIVNKGLTKDLGNMMFVFTLLWAYTSLSQFLIIWSGNLPEFITYYVSRTKMGWDTMGLVLIAGQFLAPFLLLMAPRTKAVPRLLMLIASWILLMRVVDVFWIVAPFFRKNGVEVVWTDFAAFGFMGCLWLFVFARSALQGSLIPTHDPRVKEAYHHA</sequence>
<evidence type="ECO:0000313" key="3">
    <source>
        <dbReference type="Proteomes" id="UP000662873"/>
    </source>
</evidence>
<dbReference type="Proteomes" id="UP000662873">
    <property type="component" value="Chromosome"/>
</dbReference>
<feature type="transmembrane region" description="Helical" evidence="1">
    <location>
        <begin position="46"/>
        <end position="66"/>
    </location>
</feature>
<keyword evidence="1" id="KW-1133">Transmembrane helix</keyword>
<evidence type="ECO:0000313" key="2">
    <source>
        <dbReference type="EMBL" id="BBO23220.1"/>
    </source>
</evidence>
<keyword evidence="1" id="KW-0812">Transmembrane</keyword>
<feature type="transmembrane region" description="Helical" evidence="1">
    <location>
        <begin position="292"/>
        <end position="311"/>
    </location>
</feature>